<proteinExistence type="inferred from homology"/>
<accession>A0A6N4TIL8</accession>
<dbReference type="InterPro" id="IPR013783">
    <property type="entry name" value="Ig-like_fold"/>
</dbReference>
<dbReference type="PRINTS" id="PR00133">
    <property type="entry name" value="GLHYDRLASE3"/>
</dbReference>
<dbReference type="InterPro" id="IPR051915">
    <property type="entry name" value="Cellulose_Degrad_GH3"/>
</dbReference>
<dbReference type="Pfam" id="PF01915">
    <property type="entry name" value="Glyco_hydro_3_C"/>
    <property type="match status" value="1"/>
</dbReference>
<dbReference type="InterPro" id="IPR026891">
    <property type="entry name" value="Fn3-like"/>
</dbReference>
<dbReference type="SMART" id="SM01217">
    <property type="entry name" value="Fn3_like"/>
    <property type="match status" value="1"/>
</dbReference>
<evidence type="ECO:0000259" key="3">
    <source>
        <dbReference type="SMART" id="SM01217"/>
    </source>
</evidence>
<protein>
    <submittedName>
        <fullName evidence="4">Beta-glucosidase</fullName>
    </submittedName>
</protein>
<dbReference type="PANTHER" id="PTHR30620:SF123">
    <property type="entry name" value="BETA-XYLOSIDASE"/>
    <property type="match status" value="1"/>
</dbReference>
<dbReference type="InterPro" id="IPR036962">
    <property type="entry name" value="Glyco_hydro_3_N_sf"/>
</dbReference>
<comment type="similarity">
    <text evidence="1">Belongs to the glycosyl hydrolase 3 family.</text>
</comment>
<reference evidence="5" key="1">
    <citation type="submission" date="2019-05" db="EMBL/GenBank/DDBJ databases">
        <title>Complete genome sequencing of Absiella argi strain JCM 30884.</title>
        <authorList>
            <person name="Sakamoto M."/>
            <person name="Murakami T."/>
            <person name="Mori H."/>
        </authorList>
    </citation>
    <scope>NUCLEOTIDE SEQUENCE [LARGE SCALE GENOMIC DNA]</scope>
    <source>
        <strain evidence="5">JCM 30884</strain>
    </source>
</reference>
<keyword evidence="2" id="KW-0378">Hydrolase</keyword>
<dbReference type="Gene3D" id="2.60.40.10">
    <property type="entry name" value="Immunoglobulins"/>
    <property type="match status" value="1"/>
</dbReference>
<organism evidence="4 5">
    <name type="scientific">Amedibacterium intestinale</name>
    <dbReference type="NCBI Taxonomy" id="2583452"/>
    <lineage>
        <taxon>Bacteria</taxon>
        <taxon>Bacillati</taxon>
        <taxon>Bacillota</taxon>
        <taxon>Erysipelotrichia</taxon>
        <taxon>Erysipelotrichales</taxon>
        <taxon>Erysipelotrichaceae</taxon>
        <taxon>Amedibacterium</taxon>
    </lineage>
</organism>
<dbReference type="Pfam" id="PF00933">
    <property type="entry name" value="Glyco_hydro_3"/>
    <property type="match status" value="1"/>
</dbReference>
<dbReference type="SUPFAM" id="SSF52279">
    <property type="entry name" value="Beta-D-glucan exohydrolase, C-terminal domain"/>
    <property type="match status" value="1"/>
</dbReference>
<dbReference type="Gene3D" id="3.40.50.1700">
    <property type="entry name" value="Glycoside hydrolase family 3 C-terminal domain"/>
    <property type="match status" value="1"/>
</dbReference>
<dbReference type="GO" id="GO:0009251">
    <property type="term" value="P:glucan catabolic process"/>
    <property type="evidence" value="ECO:0007669"/>
    <property type="project" value="TreeGrafter"/>
</dbReference>
<dbReference type="KEGG" id="aarg:Aargi30884_17630"/>
<gene>
    <name evidence="4" type="ORF">Aargi30884_17630</name>
</gene>
<name>A0A6N4TIL8_9FIRM</name>
<keyword evidence="5" id="KW-1185">Reference proteome</keyword>
<evidence type="ECO:0000313" key="5">
    <source>
        <dbReference type="Proteomes" id="UP000464754"/>
    </source>
</evidence>
<dbReference type="EMBL" id="AP019695">
    <property type="protein sequence ID" value="BBK22860.1"/>
    <property type="molecule type" value="Genomic_DNA"/>
</dbReference>
<dbReference type="GO" id="GO:0008422">
    <property type="term" value="F:beta-glucosidase activity"/>
    <property type="evidence" value="ECO:0007669"/>
    <property type="project" value="UniProtKB-ARBA"/>
</dbReference>
<dbReference type="InterPro" id="IPR002772">
    <property type="entry name" value="Glyco_hydro_3_C"/>
</dbReference>
<sequence length="797" mass="87900">MKEPSQRVKDILANMSIEQKAAQLSCVIPSLVLEKGEFKEERALKEMPFGVGRMTQFASGFTQGPVQAATGYNAIQKYMIEKTGLPAIIQNESSSGTVAAQGTIFPVPIALASSFEPKLSYEMGKVIADEGKAIGVHAMMSPVADVSRDARWGRVDETFGEDPLVCARFTSEEVRGIQGEDYTSRCAALAKHWVGYGASEGGINCATINIGKKELFEVYATPFAAAIKENDMQSIMVTYSEIDGRPMSVNEEYTQKVLREDLGFNGIAVCDGMSIPRVFETQGMFASREELAAAALKAGIDADTMFTTVYNHISEGVKKGCINEEDLDAAVLRTLQFREEMGLLDNPYVDPQKAQEVYDDPKADKLSEEIAQKAITLLKNDGILPLKNTYKKIAVIGPFANKLSSFFGGYAYPAMMGSFLEMCVDPSVAVKMEGFQEIAEKMFDIESMKQKMYKDPSKSFAENFDNYLKEELGTQSLTEALQQECKDITFVSYGESLNTENYKACIEKALEVAKDADAVILALGEVTGQGKDATSGEGVNNPDLSLPFHQQELVEAIHSIHKPSVLVLFNGRPLALGETEPLVNAIVEAWYPGPSGGKPVAKVLSGAFNPQGHLPVTFPRMSAQCPIYYGHKTGSGYMNIHQEPDASVMQPLYPFGYGLSYTTFKISNLKHEKEVEIGDSFKVSIDITNTGTIAGSDVVQVYTHSMAPTINRPIKELRGFKNVYLNPKETKTIEFEFDTHQFGYYNALEQFVIENRPQEIFVGDNSSVIQEKGRIEFKGKTKEILHERVFDFKVVEK</sequence>
<dbReference type="InterPro" id="IPR036881">
    <property type="entry name" value="Glyco_hydro_3_C_sf"/>
</dbReference>
<dbReference type="AlphaFoldDB" id="A0A6N4TIL8"/>
<evidence type="ECO:0000256" key="1">
    <source>
        <dbReference type="ARBA" id="ARBA00005336"/>
    </source>
</evidence>
<dbReference type="RefSeq" id="WP_115716638.1">
    <property type="nucleotide sequence ID" value="NZ_AP019695.1"/>
</dbReference>
<dbReference type="Pfam" id="PF14310">
    <property type="entry name" value="Fn3-like"/>
    <property type="match status" value="1"/>
</dbReference>
<feature type="domain" description="Fibronectin type III-like" evidence="3">
    <location>
        <begin position="697"/>
        <end position="766"/>
    </location>
</feature>
<dbReference type="Gene3D" id="3.20.20.300">
    <property type="entry name" value="Glycoside hydrolase, family 3, N-terminal domain"/>
    <property type="match status" value="1"/>
</dbReference>
<evidence type="ECO:0000313" key="4">
    <source>
        <dbReference type="EMBL" id="BBK22860.1"/>
    </source>
</evidence>
<dbReference type="SUPFAM" id="SSF51445">
    <property type="entry name" value="(Trans)glycosidases"/>
    <property type="match status" value="1"/>
</dbReference>
<dbReference type="Proteomes" id="UP000464754">
    <property type="component" value="Chromosome"/>
</dbReference>
<dbReference type="PANTHER" id="PTHR30620">
    <property type="entry name" value="PERIPLASMIC BETA-GLUCOSIDASE-RELATED"/>
    <property type="match status" value="1"/>
</dbReference>
<dbReference type="InterPro" id="IPR017853">
    <property type="entry name" value="GH"/>
</dbReference>
<evidence type="ECO:0000256" key="2">
    <source>
        <dbReference type="ARBA" id="ARBA00022801"/>
    </source>
</evidence>
<dbReference type="FunFam" id="2.60.40.10:FF:000495">
    <property type="entry name" value="Periplasmic beta-glucosidase"/>
    <property type="match status" value="1"/>
</dbReference>
<dbReference type="InterPro" id="IPR001764">
    <property type="entry name" value="Glyco_hydro_3_N"/>
</dbReference>